<accession>A0A0W0FLL7</accession>
<evidence type="ECO:0000256" key="1">
    <source>
        <dbReference type="SAM" id="MobiDB-lite"/>
    </source>
</evidence>
<protein>
    <submittedName>
        <fullName evidence="2">Uncharacterized protein</fullName>
    </submittedName>
</protein>
<dbReference type="EMBL" id="LATX01001866">
    <property type="protein sequence ID" value="KTB37204.1"/>
    <property type="molecule type" value="Genomic_DNA"/>
</dbReference>
<feature type="compositionally biased region" description="Polar residues" evidence="1">
    <location>
        <begin position="10"/>
        <end position="21"/>
    </location>
</feature>
<gene>
    <name evidence="2" type="ORF">WG66_10218</name>
</gene>
<dbReference type="AlphaFoldDB" id="A0A0W0FLL7"/>
<reference evidence="2 3" key="1">
    <citation type="submission" date="2015-12" db="EMBL/GenBank/DDBJ databases">
        <title>Draft genome sequence of Moniliophthora roreri, the causal agent of frosty pod rot of cacao.</title>
        <authorList>
            <person name="Aime M.C."/>
            <person name="Diaz-Valderrama J.R."/>
            <person name="Kijpornyongpan T."/>
            <person name="Phillips-Mora W."/>
        </authorList>
    </citation>
    <scope>NUCLEOTIDE SEQUENCE [LARGE SCALE GENOMIC DNA]</scope>
    <source>
        <strain evidence="2 3">MCA 2952</strain>
    </source>
</reference>
<organism evidence="2 3">
    <name type="scientific">Moniliophthora roreri</name>
    <name type="common">Frosty pod rot fungus</name>
    <name type="synonym">Monilia roreri</name>
    <dbReference type="NCBI Taxonomy" id="221103"/>
    <lineage>
        <taxon>Eukaryota</taxon>
        <taxon>Fungi</taxon>
        <taxon>Dikarya</taxon>
        <taxon>Basidiomycota</taxon>
        <taxon>Agaricomycotina</taxon>
        <taxon>Agaricomycetes</taxon>
        <taxon>Agaricomycetidae</taxon>
        <taxon>Agaricales</taxon>
        <taxon>Marasmiineae</taxon>
        <taxon>Marasmiaceae</taxon>
        <taxon>Moniliophthora</taxon>
    </lineage>
</organism>
<evidence type="ECO:0000313" key="3">
    <source>
        <dbReference type="Proteomes" id="UP000054988"/>
    </source>
</evidence>
<proteinExistence type="predicted"/>
<feature type="region of interest" description="Disordered" evidence="1">
    <location>
        <begin position="1"/>
        <end position="21"/>
    </location>
</feature>
<evidence type="ECO:0000313" key="2">
    <source>
        <dbReference type="EMBL" id="KTB37204.1"/>
    </source>
</evidence>
<sequence length="21" mass="2460">MPPSYRGIQKTFSPQTFHHSI</sequence>
<name>A0A0W0FLL7_MONRR</name>
<dbReference type="Proteomes" id="UP000054988">
    <property type="component" value="Unassembled WGS sequence"/>
</dbReference>
<comment type="caution">
    <text evidence="2">The sequence shown here is derived from an EMBL/GenBank/DDBJ whole genome shotgun (WGS) entry which is preliminary data.</text>
</comment>